<comment type="caution">
    <text evidence="8">The sequence shown here is derived from an EMBL/GenBank/DDBJ whole genome shotgun (WGS) entry which is preliminary data.</text>
</comment>
<reference evidence="8 9" key="1">
    <citation type="journal article" date="2016" name="Nat. Commun.">
        <title>Thousands of microbial genomes shed light on interconnected biogeochemical processes in an aquifer system.</title>
        <authorList>
            <person name="Anantharaman K."/>
            <person name="Brown C.T."/>
            <person name="Hug L.A."/>
            <person name="Sharon I."/>
            <person name="Castelle C.J."/>
            <person name="Probst A.J."/>
            <person name="Thomas B.C."/>
            <person name="Singh A."/>
            <person name="Wilkins M.J."/>
            <person name="Karaoz U."/>
            <person name="Brodie E.L."/>
            <person name="Williams K.H."/>
            <person name="Hubbard S.S."/>
            <person name="Banfield J.F."/>
        </authorList>
    </citation>
    <scope>NUCLEOTIDE SEQUENCE [LARGE SCALE GENOMIC DNA]</scope>
</reference>
<protein>
    <recommendedName>
        <fullName evidence="4">Small ribosomal subunit protein uS15</fullName>
    </recommendedName>
</protein>
<comment type="function">
    <text evidence="4 6">One of the primary rRNA binding proteins, it binds directly to 16S rRNA where it helps nucleate assembly of the platform of the 30S subunit by binding and bridging several RNA helices of the 16S rRNA.</text>
</comment>
<dbReference type="InterPro" id="IPR005290">
    <property type="entry name" value="Ribosomal_uS15_bac-type"/>
</dbReference>
<dbReference type="GO" id="GO:0019843">
    <property type="term" value="F:rRNA binding"/>
    <property type="evidence" value="ECO:0007669"/>
    <property type="project" value="UniProtKB-UniRule"/>
</dbReference>
<evidence type="ECO:0000256" key="3">
    <source>
        <dbReference type="ARBA" id="ARBA00064542"/>
    </source>
</evidence>
<organism evidence="8 9">
    <name type="scientific">Candidatus Komeilibacteria bacterium RIFCSPHIGHO2_01_FULL_52_14</name>
    <dbReference type="NCBI Taxonomy" id="1798549"/>
    <lineage>
        <taxon>Bacteria</taxon>
        <taxon>Candidatus Komeiliibacteriota</taxon>
    </lineage>
</organism>
<dbReference type="CDD" id="cd00353">
    <property type="entry name" value="Ribosomal_S15p_S13e"/>
    <property type="match status" value="1"/>
</dbReference>
<keyword evidence="2 4" id="KW-0687">Ribonucleoprotein</keyword>
<dbReference type="PROSITE" id="PS00362">
    <property type="entry name" value="RIBOSOMAL_S15"/>
    <property type="match status" value="1"/>
</dbReference>
<sequence>MLTKQKKERIIEKFRTHKSDTGSAEVQIAILTAEIKELSKHLKDHRKDFSSRRGLLRKVSQRRRLLRYLHKENEKSFTKLIKILKLKMPRVDQAPGAIIIEEVLAAETADTPAVAEEAVKTEKPEKPEKTE</sequence>
<dbReference type="Gene3D" id="6.10.250.3130">
    <property type="match status" value="1"/>
</dbReference>
<dbReference type="EMBL" id="MHKK01000030">
    <property type="protein sequence ID" value="OGY89560.1"/>
    <property type="molecule type" value="Genomic_DNA"/>
</dbReference>
<feature type="region of interest" description="Disordered" evidence="7">
    <location>
        <begin position="111"/>
        <end position="131"/>
    </location>
</feature>
<evidence type="ECO:0000313" key="8">
    <source>
        <dbReference type="EMBL" id="OGY89560.1"/>
    </source>
</evidence>
<comment type="function">
    <text evidence="4">Forms an intersubunit bridge (bridge B4) with the 23S rRNA of the 50S subunit in the ribosome.</text>
</comment>
<dbReference type="AlphaFoldDB" id="A0A1G2BMJ5"/>
<evidence type="ECO:0000256" key="1">
    <source>
        <dbReference type="ARBA" id="ARBA00022980"/>
    </source>
</evidence>
<dbReference type="PANTHER" id="PTHR23321:SF26">
    <property type="entry name" value="SMALL RIBOSOMAL SUBUNIT PROTEIN US15M"/>
    <property type="match status" value="1"/>
</dbReference>
<keyword evidence="1 4" id="KW-0689">Ribosomal protein</keyword>
<comment type="subunit">
    <text evidence="3 4">Part of the 30S ribosomal subunit. Forms a bridge to the 50S subunit in the 70S ribosome, contacting the 23S rRNA.</text>
</comment>
<accession>A0A1G2BMJ5</accession>
<dbReference type="Pfam" id="PF00312">
    <property type="entry name" value="Ribosomal_S15"/>
    <property type="match status" value="1"/>
</dbReference>
<dbReference type="InterPro" id="IPR009068">
    <property type="entry name" value="uS15_NS1_RNA-bd_sf"/>
</dbReference>
<proteinExistence type="inferred from homology"/>
<keyword evidence="4 6" id="KW-0694">RNA-binding</keyword>
<evidence type="ECO:0000256" key="2">
    <source>
        <dbReference type="ARBA" id="ARBA00023274"/>
    </source>
</evidence>
<dbReference type="InterPro" id="IPR000589">
    <property type="entry name" value="Ribosomal_uS15"/>
</dbReference>
<evidence type="ECO:0000256" key="6">
    <source>
        <dbReference type="RuleBase" id="RU004524"/>
    </source>
</evidence>
<dbReference type="FunFam" id="1.10.287.10:FF:000002">
    <property type="entry name" value="30S ribosomal protein S15"/>
    <property type="match status" value="1"/>
</dbReference>
<keyword evidence="4 6" id="KW-0699">rRNA-binding</keyword>
<dbReference type="HAMAP" id="MF_01343_B">
    <property type="entry name" value="Ribosomal_uS15_B"/>
    <property type="match status" value="1"/>
</dbReference>
<dbReference type="SMART" id="SM01387">
    <property type="entry name" value="Ribosomal_S15"/>
    <property type="match status" value="1"/>
</dbReference>
<dbReference type="GO" id="GO:0022627">
    <property type="term" value="C:cytosolic small ribosomal subunit"/>
    <property type="evidence" value="ECO:0007669"/>
    <property type="project" value="TreeGrafter"/>
</dbReference>
<dbReference type="PANTHER" id="PTHR23321">
    <property type="entry name" value="RIBOSOMAL PROTEIN S15, BACTERIAL AND ORGANELLAR"/>
    <property type="match status" value="1"/>
</dbReference>
<evidence type="ECO:0000256" key="4">
    <source>
        <dbReference type="HAMAP-Rule" id="MF_01343"/>
    </source>
</evidence>
<dbReference type="GO" id="GO:0003735">
    <property type="term" value="F:structural constituent of ribosome"/>
    <property type="evidence" value="ECO:0007669"/>
    <property type="project" value="InterPro"/>
</dbReference>
<dbReference type="Gene3D" id="1.10.287.10">
    <property type="entry name" value="S15/NS1, RNA-binding"/>
    <property type="match status" value="1"/>
</dbReference>
<dbReference type="GO" id="GO:0006412">
    <property type="term" value="P:translation"/>
    <property type="evidence" value="ECO:0007669"/>
    <property type="project" value="UniProtKB-UniRule"/>
</dbReference>
<name>A0A1G2BMJ5_9BACT</name>
<dbReference type="SUPFAM" id="SSF47060">
    <property type="entry name" value="S15/NS1 RNA-binding domain"/>
    <property type="match status" value="1"/>
</dbReference>
<evidence type="ECO:0000256" key="7">
    <source>
        <dbReference type="SAM" id="MobiDB-lite"/>
    </source>
</evidence>
<dbReference type="Proteomes" id="UP000177817">
    <property type="component" value="Unassembled WGS sequence"/>
</dbReference>
<evidence type="ECO:0000256" key="5">
    <source>
        <dbReference type="RuleBase" id="RU003919"/>
    </source>
</evidence>
<evidence type="ECO:0000313" key="9">
    <source>
        <dbReference type="Proteomes" id="UP000177817"/>
    </source>
</evidence>
<comment type="similarity">
    <text evidence="4 5">Belongs to the universal ribosomal protein uS15 family.</text>
</comment>
<dbReference type="NCBIfam" id="TIGR00952">
    <property type="entry name" value="S15_bact"/>
    <property type="match status" value="1"/>
</dbReference>
<gene>
    <name evidence="4" type="primary">rpsO</name>
    <name evidence="8" type="ORF">A2677_03835</name>
</gene>
<feature type="compositionally biased region" description="Basic and acidic residues" evidence="7">
    <location>
        <begin position="117"/>
        <end position="131"/>
    </location>
</feature>